<dbReference type="AntiFam" id="ANF00149">
    <property type="entry name" value="Shadow ORF (opposite cshA)"/>
</dbReference>
<comment type="caution">
    <text evidence="1">The sequence shown here is derived from an EMBL/GenBank/DDBJ whole genome shotgun (WGS) entry which is preliminary data.</text>
</comment>
<reference evidence="1" key="1">
    <citation type="submission" date="2016-10" db="EMBL/GenBank/DDBJ databases">
        <title>Sequence of Gallionella enrichment culture.</title>
        <authorList>
            <person name="Poehlein A."/>
            <person name="Muehling M."/>
            <person name="Daniel R."/>
        </authorList>
    </citation>
    <scope>NUCLEOTIDE SEQUENCE</scope>
</reference>
<name>A0A1J5PFJ8_9ZZZZ</name>
<dbReference type="EMBL" id="MLJW01006488">
    <property type="protein sequence ID" value="OIQ66599.1"/>
    <property type="molecule type" value="Genomic_DNA"/>
</dbReference>
<dbReference type="AlphaFoldDB" id="A0A1J5PFJ8"/>
<proteinExistence type="predicted"/>
<organism evidence="1">
    <name type="scientific">mine drainage metagenome</name>
    <dbReference type="NCBI Taxonomy" id="410659"/>
    <lineage>
        <taxon>unclassified sequences</taxon>
        <taxon>metagenomes</taxon>
        <taxon>ecological metagenomes</taxon>
    </lineage>
</organism>
<evidence type="ECO:0000313" key="1">
    <source>
        <dbReference type="EMBL" id="OIQ66599.1"/>
    </source>
</evidence>
<sequence>MGDDAAHVVDEAHVEHAVGLVEHQHLHRRQVEVALGVVVEQTARCGDDDVHAAAQCVDLRLHADTAVHGHAVQLEVAAVGGEVFMHLSGKFARRGEDEGAGDDLALGVAGGLAAAQALQQGQGEAGGLAGAGLRGGQQVVTGEHHGNGLELDGSGLGVALFGHSAQDGRGQAQILK</sequence>
<gene>
    <name evidence="1" type="ORF">GALL_518300</name>
</gene>
<protein>
    <submittedName>
        <fullName evidence="1">Uncharacterized protein</fullName>
    </submittedName>
</protein>
<accession>A0A1J5PFJ8</accession>